<dbReference type="FunCoup" id="A0A2K1QV70">
    <property type="interactions" value="105"/>
</dbReference>
<dbReference type="Gene3D" id="3.55.40.20">
    <property type="entry name" value="Iron/manganese superoxide dismutase, C-terminal domain"/>
    <property type="match status" value="1"/>
</dbReference>
<gene>
    <name evidence="4" type="ORF">CAC42_6052</name>
</gene>
<dbReference type="Proteomes" id="UP000243797">
    <property type="component" value="Unassembled WGS sequence"/>
</dbReference>
<dbReference type="SUPFAM" id="SSF54719">
    <property type="entry name" value="Fe,Mn superoxide dismutase (SOD), C-terminal domain"/>
    <property type="match status" value="1"/>
</dbReference>
<comment type="function">
    <text evidence="1">Component of the mitochondrial ribosome (mitoribosome), a dedicated translation machinery responsible for the synthesis of mitochondrial genome-encoded proteins, including at least some of the essential transmembrane subunits of the mitochondrial respiratory chain. The mitoribosomes are attached to the mitochondrial inner membrane and translation products are cotranslationally integrated into the membrane.</text>
</comment>
<dbReference type="PANTHER" id="PTHR43595">
    <property type="entry name" value="37S RIBOSOMAL PROTEIN S26, MITOCHONDRIAL"/>
    <property type="match status" value="1"/>
</dbReference>
<name>A0A2K1QV70_9PEZI</name>
<accession>A0A2K1QV70</accession>
<evidence type="ECO:0000313" key="5">
    <source>
        <dbReference type="Proteomes" id="UP000243797"/>
    </source>
</evidence>
<dbReference type="GO" id="GO:0046872">
    <property type="term" value="F:metal ion binding"/>
    <property type="evidence" value="ECO:0007669"/>
    <property type="project" value="InterPro"/>
</dbReference>
<evidence type="ECO:0000259" key="3">
    <source>
        <dbReference type="Pfam" id="PF02777"/>
    </source>
</evidence>
<dbReference type="InterPro" id="IPR036324">
    <property type="entry name" value="Mn/Fe_SOD_N_sf"/>
</dbReference>
<dbReference type="InterPro" id="IPR019832">
    <property type="entry name" value="Mn/Fe_SOD_C"/>
</dbReference>
<keyword evidence="2" id="KW-0472">Membrane</keyword>
<dbReference type="GO" id="GO:0005737">
    <property type="term" value="C:cytoplasm"/>
    <property type="evidence" value="ECO:0007669"/>
    <property type="project" value="TreeGrafter"/>
</dbReference>
<dbReference type="OrthoDB" id="275227at2759"/>
<reference evidence="4 5" key="1">
    <citation type="submission" date="2017-06" db="EMBL/GenBank/DDBJ databases">
        <title>Draft genome sequence of a variant of Elsinoe murrayae.</title>
        <authorList>
            <person name="Cheng Q."/>
        </authorList>
    </citation>
    <scope>NUCLEOTIDE SEQUENCE [LARGE SCALE GENOMIC DNA]</scope>
    <source>
        <strain evidence="4 5">CQ-2017a</strain>
    </source>
</reference>
<evidence type="ECO:0000256" key="1">
    <source>
        <dbReference type="ARBA" id="ARBA00037226"/>
    </source>
</evidence>
<dbReference type="GO" id="GO:0004784">
    <property type="term" value="F:superoxide dismutase activity"/>
    <property type="evidence" value="ECO:0007669"/>
    <property type="project" value="InterPro"/>
</dbReference>
<dbReference type="Pfam" id="PF02777">
    <property type="entry name" value="Sod_Fe_C"/>
    <property type="match status" value="2"/>
</dbReference>
<dbReference type="PANTHER" id="PTHR43595:SF2">
    <property type="entry name" value="SMALL RIBOSOMAL SUBUNIT PROTEIN MS42"/>
    <property type="match status" value="1"/>
</dbReference>
<sequence>MASKRIARPVRALFGLESRPRSHLSPVHTTHPKQHRTLFTRAILNHNPHYEQHGISALDSTSEKPNYFLSREGFFLAYTDYQNHLCSQLNYITADDPDIQRMAPLDIAKQFQRDPSRAMLFNYGSQAYNNHFFFKGLTHIPRPLDDFAKLKASLEHDFGSIQNLKNQMIFTAAGMFGVGYVWLVWVRHGMGGAPSGWRVLATYNAGTPYIFHRETEDGAPGRGRLQGKDMSNLTPEQAAAFQRPSQGAMTAGAFGSHSAGGRSEAVRSLGGPKEIMPVLCVSVWQHVYVRDYSAPNKKKYLEAWWRFINWEEVDSLAPGQAKQRTDQWGFTR</sequence>
<proteinExistence type="predicted"/>
<dbReference type="AlphaFoldDB" id="A0A2K1QV70"/>
<dbReference type="InterPro" id="IPR036314">
    <property type="entry name" value="SOD_C_sf"/>
</dbReference>
<comment type="caution">
    <text evidence="4">The sequence shown here is derived from an EMBL/GenBank/DDBJ whole genome shotgun (WGS) entry which is preliminary data.</text>
</comment>
<dbReference type="SUPFAM" id="SSF46609">
    <property type="entry name" value="Fe,Mn superoxide dismutase (SOD), N-terminal domain"/>
    <property type="match status" value="1"/>
</dbReference>
<feature type="transmembrane region" description="Helical" evidence="2">
    <location>
        <begin position="168"/>
        <end position="185"/>
    </location>
</feature>
<dbReference type="EMBL" id="NKHZ01000036">
    <property type="protein sequence ID" value="PNS18957.1"/>
    <property type="molecule type" value="Genomic_DNA"/>
</dbReference>
<dbReference type="InParanoid" id="A0A2K1QV70"/>
<keyword evidence="2" id="KW-0812">Transmembrane</keyword>
<organism evidence="4 5">
    <name type="scientific">Sphaceloma murrayae</name>
    <dbReference type="NCBI Taxonomy" id="2082308"/>
    <lineage>
        <taxon>Eukaryota</taxon>
        <taxon>Fungi</taxon>
        <taxon>Dikarya</taxon>
        <taxon>Ascomycota</taxon>
        <taxon>Pezizomycotina</taxon>
        <taxon>Dothideomycetes</taxon>
        <taxon>Dothideomycetidae</taxon>
        <taxon>Myriangiales</taxon>
        <taxon>Elsinoaceae</taxon>
        <taxon>Sphaceloma</taxon>
    </lineage>
</organism>
<evidence type="ECO:0000256" key="2">
    <source>
        <dbReference type="SAM" id="Phobius"/>
    </source>
</evidence>
<protein>
    <recommendedName>
        <fullName evidence="3">Manganese/iron superoxide dismutase C-terminal domain-containing protein</fullName>
    </recommendedName>
</protein>
<feature type="domain" description="Manganese/iron superoxide dismutase C-terminal" evidence="3">
    <location>
        <begin position="274"/>
        <end position="314"/>
    </location>
</feature>
<feature type="domain" description="Manganese/iron superoxide dismutase C-terminal" evidence="3">
    <location>
        <begin position="149"/>
        <end position="188"/>
    </location>
</feature>
<keyword evidence="5" id="KW-1185">Reference proteome</keyword>
<keyword evidence="2" id="KW-1133">Transmembrane helix</keyword>
<evidence type="ECO:0000313" key="4">
    <source>
        <dbReference type="EMBL" id="PNS18957.1"/>
    </source>
</evidence>
<dbReference type="STRING" id="2082308.A0A2K1QV70"/>